<dbReference type="Pfam" id="PF01522">
    <property type="entry name" value="Polysacc_deac_1"/>
    <property type="match status" value="1"/>
</dbReference>
<accession>A0A5C7EHY6</accession>
<proteinExistence type="predicted"/>
<evidence type="ECO:0000259" key="1">
    <source>
        <dbReference type="PROSITE" id="PS51677"/>
    </source>
</evidence>
<dbReference type="GO" id="GO:0016810">
    <property type="term" value="F:hydrolase activity, acting on carbon-nitrogen (but not peptide) bonds"/>
    <property type="evidence" value="ECO:0007669"/>
    <property type="project" value="InterPro"/>
</dbReference>
<dbReference type="RefSeq" id="WP_147800603.1">
    <property type="nucleotide sequence ID" value="NZ_VPFL01000019.1"/>
</dbReference>
<dbReference type="SUPFAM" id="SSF88713">
    <property type="entry name" value="Glycoside hydrolase/deacetylase"/>
    <property type="match status" value="1"/>
</dbReference>
<evidence type="ECO:0000313" key="3">
    <source>
        <dbReference type="Proteomes" id="UP000321201"/>
    </source>
</evidence>
<dbReference type="AlphaFoldDB" id="A0A5C7EHY6"/>
<dbReference type="OrthoDB" id="5288648at2"/>
<dbReference type="CDD" id="cd10959">
    <property type="entry name" value="CE4_NodB_like_3"/>
    <property type="match status" value="1"/>
</dbReference>
<gene>
    <name evidence="2" type="ORF">FR698_12855</name>
</gene>
<organism evidence="2 3">
    <name type="scientific">Pelomicrobium methylotrophicum</name>
    <dbReference type="NCBI Taxonomy" id="2602750"/>
    <lineage>
        <taxon>Bacteria</taxon>
        <taxon>Pseudomonadati</taxon>
        <taxon>Pseudomonadota</taxon>
        <taxon>Hydrogenophilia</taxon>
        <taxon>Hydrogenophilia incertae sedis</taxon>
        <taxon>Pelomicrobium</taxon>
    </lineage>
</organism>
<dbReference type="PROSITE" id="PS51677">
    <property type="entry name" value="NODB"/>
    <property type="match status" value="1"/>
</dbReference>
<feature type="domain" description="NodB homology" evidence="1">
    <location>
        <begin position="15"/>
        <end position="198"/>
    </location>
</feature>
<dbReference type="GO" id="GO:0005975">
    <property type="term" value="P:carbohydrate metabolic process"/>
    <property type="evidence" value="ECO:0007669"/>
    <property type="project" value="InterPro"/>
</dbReference>
<dbReference type="InParanoid" id="A0A5C7EHY6"/>
<dbReference type="PANTHER" id="PTHR10587:SF137">
    <property type="entry name" value="4-DEOXY-4-FORMAMIDO-L-ARABINOSE-PHOSPHOUNDECAPRENOL DEFORMYLASE ARND-RELATED"/>
    <property type="match status" value="1"/>
</dbReference>
<dbReference type="Gene3D" id="3.20.20.370">
    <property type="entry name" value="Glycoside hydrolase/deacetylase"/>
    <property type="match status" value="1"/>
</dbReference>
<sequence>MTPESPALVQLPKGNRVYLTFDDGPDARWTPRILDILAKAQARATFFVVGRQARGQAALVRRIAAQGHEIGNHTWSHRHPWTMLSSDARREVRDGAAAIADILGYGPRFFRPPHGCLRRCMIEEARALGQAVVLWSLSAVDWGVLGTAAGVAARLDAVQDGDIVLMHDGRGLINRPWQTASVLPVFLDGLRQRGLRAERLD</sequence>
<reference evidence="2 3" key="1">
    <citation type="submission" date="2019-08" db="EMBL/GenBank/DDBJ databases">
        <title>Pelomicrobium methylotrophicum gen. nov., sp. nov. a moderately thermophilic, facultatively anaerobic, lithoautotrophic and methylotrophic bacterium isolated from a terrestrial mud volcano.</title>
        <authorList>
            <person name="Slobodkina G.B."/>
            <person name="Merkel A.Y."/>
            <person name="Slobodkin A.I."/>
        </authorList>
    </citation>
    <scope>NUCLEOTIDE SEQUENCE [LARGE SCALE GENOMIC DNA]</scope>
    <source>
        <strain evidence="2 3">SM250</strain>
    </source>
</reference>
<dbReference type="PANTHER" id="PTHR10587">
    <property type="entry name" value="GLYCOSYL TRANSFERASE-RELATED"/>
    <property type="match status" value="1"/>
</dbReference>
<keyword evidence="3" id="KW-1185">Reference proteome</keyword>
<evidence type="ECO:0000313" key="2">
    <source>
        <dbReference type="EMBL" id="TXF10961.1"/>
    </source>
</evidence>
<protein>
    <submittedName>
        <fullName evidence="2">Polysaccharide deacetylase family protein</fullName>
    </submittedName>
</protein>
<dbReference type="InterPro" id="IPR011330">
    <property type="entry name" value="Glyco_hydro/deAcase_b/a-brl"/>
</dbReference>
<dbReference type="EMBL" id="VPFL01000019">
    <property type="protein sequence ID" value="TXF10961.1"/>
    <property type="molecule type" value="Genomic_DNA"/>
</dbReference>
<dbReference type="Proteomes" id="UP000321201">
    <property type="component" value="Unassembled WGS sequence"/>
</dbReference>
<dbReference type="InterPro" id="IPR002509">
    <property type="entry name" value="NODB_dom"/>
</dbReference>
<dbReference type="InterPro" id="IPR050248">
    <property type="entry name" value="Polysacc_deacetylase_ArnD"/>
</dbReference>
<name>A0A5C7EHY6_9PROT</name>
<comment type="caution">
    <text evidence="2">The sequence shown here is derived from an EMBL/GenBank/DDBJ whole genome shotgun (WGS) entry which is preliminary data.</text>
</comment>